<name>A0A3P7MII7_CYLGO</name>
<keyword evidence="2" id="KW-1185">Reference proteome</keyword>
<dbReference type="AlphaFoldDB" id="A0A3P7MII7"/>
<protein>
    <submittedName>
        <fullName evidence="1">Uncharacterized protein</fullName>
    </submittedName>
</protein>
<evidence type="ECO:0000313" key="1">
    <source>
        <dbReference type="EMBL" id="VDN29345.1"/>
    </source>
</evidence>
<organism evidence="1 2">
    <name type="scientific">Cylicostephanus goldi</name>
    <name type="common">Nematode worm</name>
    <dbReference type="NCBI Taxonomy" id="71465"/>
    <lineage>
        <taxon>Eukaryota</taxon>
        <taxon>Metazoa</taxon>
        <taxon>Ecdysozoa</taxon>
        <taxon>Nematoda</taxon>
        <taxon>Chromadorea</taxon>
        <taxon>Rhabditida</taxon>
        <taxon>Rhabditina</taxon>
        <taxon>Rhabditomorpha</taxon>
        <taxon>Strongyloidea</taxon>
        <taxon>Strongylidae</taxon>
        <taxon>Cylicostephanus</taxon>
    </lineage>
</organism>
<sequence>MLVVRNESCKANKKACFRHAPYLIRLIRFIHFAIGQINDLTSSEADVSLDPLYPLDRSIHFAIGQLADLTNSEVDEADEADEVWRLP</sequence>
<gene>
    <name evidence="1" type="ORF">CGOC_LOCUS11230</name>
</gene>
<accession>A0A3P7MII7</accession>
<dbReference type="Proteomes" id="UP000271889">
    <property type="component" value="Unassembled WGS sequence"/>
</dbReference>
<dbReference type="EMBL" id="UYRV01115191">
    <property type="protein sequence ID" value="VDN29345.1"/>
    <property type="molecule type" value="Genomic_DNA"/>
</dbReference>
<proteinExistence type="predicted"/>
<reference evidence="1 2" key="1">
    <citation type="submission" date="2018-11" db="EMBL/GenBank/DDBJ databases">
        <authorList>
            <consortium name="Pathogen Informatics"/>
        </authorList>
    </citation>
    <scope>NUCLEOTIDE SEQUENCE [LARGE SCALE GENOMIC DNA]</scope>
</reference>
<evidence type="ECO:0000313" key="2">
    <source>
        <dbReference type="Proteomes" id="UP000271889"/>
    </source>
</evidence>